<comment type="caution">
    <text evidence="13">Lacks conserved residue(s) required for the propagation of feature annotation.</text>
</comment>
<dbReference type="Pfam" id="PF00057">
    <property type="entry name" value="Ldl_recept_a"/>
    <property type="match status" value="1"/>
</dbReference>
<evidence type="ECO:0000313" key="14">
    <source>
        <dbReference type="EMBL" id="KAK7584224.1"/>
    </source>
</evidence>
<keyword evidence="7" id="KW-0106">Calcium</keyword>
<dbReference type="Gene3D" id="4.10.400.10">
    <property type="entry name" value="Low-density Lipoprotein Receptor"/>
    <property type="match status" value="1"/>
</dbReference>
<keyword evidence="12" id="KW-0325">Glycoprotein</keyword>
<evidence type="ECO:0000256" key="12">
    <source>
        <dbReference type="ARBA" id="ARBA00023180"/>
    </source>
</evidence>
<dbReference type="FunFam" id="4.10.400.10:FF:000009">
    <property type="entry name" value="Low-density lipoprotein receptor-related protein 1"/>
    <property type="match status" value="1"/>
</dbReference>
<dbReference type="GO" id="GO:0006897">
    <property type="term" value="P:endocytosis"/>
    <property type="evidence" value="ECO:0007669"/>
    <property type="project" value="UniProtKB-KW"/>
</dbReference>
<dbReference type="CDD" id="cd00112">
    <property type="entry name" value="LDLa"/>
    <property type="match status" value="1"/>
</dbReference>
<evidence type="ECO:0000256" key="8">
    <source>
        <dbReference type="ARBA" id="ARBA00022989"/>
    </source>
</evidence>
<keyword evidence="11" id="KW-0675">Receptor</keyword>
<evidence type="ECO:0000313" key="15">
    <source>
        <dbReference type="Proteomes" id="UP001367676"/>
    </source>
</evidence>
<keyword evidence="9" id="KW-0472">Membrane</keyword>
<dbReference type="InterPro" id="IPR036055">
    <property type="entry name" value="LDL_receptor-like_sf"/>
</dbReference>
<keyword evidence="5" id="KW-0732">Signal</keyword>
<evidence type="ECO:0000256" key="5">
    <source>
        <dbReference type="ARBA" id="ARBA00022729"/>
    </source>
</evidence>
<dbReference type="Proteomes" id="UP001367676">
    <property type="component" value="Unassembled WGS sequence"/>
</dbReference>
<accession>A0AAN9Y2M2</accession>
<evidence type="ECO:0000256" key="11">
    <source>
        <dbReference type="ARBA" id="ARBA00023170"/>
    </source>
</evidence>
<dbReference type="InterPro" id="IPR023415">
    <property type="entry name" value="LDLR_class-A_CS"/>
</dbReference>
<evidence type="ECO:0000256" key="7">
    <source>
        <dbReference type="ARBA" id="ARBA00022837"/>
    </source>
</evidence>
<reference evidence="14 15" key="1">
    <citation type="submission" date="2024-03" db="EMBL/GenBank/DDBJ databases">
        <title>Adaptation during the transition from Ophiocordyceps entomopathogen to insect associate is accompanied by gene loss and intensified selection.</title>
        <authorList>
            <person name="Ward C.M."/>
            <person name="Onetto C.A."/>
            <person name="Borneman A.R."/>
        </authorList>
    </citation>
    <scope>NUCLEOTIDE SEQUENCE [LARGE SCALE GENOMIC DNA]</scope>
    <source>
        <strain evidence="14">AWRI1</strain>
        <tissue evidence="14">Single Adult Female</tissue>
    </source>
</reference>
<proteinExistence type="predicted"/>
<keyword evidence="6" id="KW-0677">Repeat</keyword>
<evidence type="ECO:0000256" key="6">
    <source>
        <dbReference type="ARBA" id="ARBA00022737"/>
    </source>
</evidence>
<keyword evidence="15" id="KW-1185">Reference proteome</keyword>
<feature type="disulfide bond" evidence="13">
    <location>
        <begin position="22"/>
        <end position="34"/>
    </location>
</feature>
<dbReference type="AlphaFoldDB" id="A0AAN9Y2M2"/>
<sequence>MVASIICFMADKLDANHASFNCRISEFYCKTGRCISADKVCNGADDCGDKSDELPYCTRKALFRLDRFPIPNHDVFLCLILNTTPRRLKG</sequence>
<keyword evidence="8" id="KW-1133">Transmembrane helix</keyword>
<evidence type="ECO:0000256" key="10">
    <source>
        <dbReference type="ARBA" id="ARBA00023157"/>
    </source>
</evidence>
<dbReference type="PROSITE" id="PS50068">
    <property type="entry name" value="LDLRA_2"/>
    <property type="match status" value="1"/>
</dbReference>
<evidence type="ECO:0000256" key="13">
    <source>
        <dbReference type="PROSITE-ProRule" id="PRU00124"/>
    </source>
</evidence>
<protein>
    <submittedName>
        <fullName evidence="14">Uncharacterized protein</fullName>
    </submittedName>
</protein>
<evidence type="ECO:0000256" key="2">
    <source>
        <dbReference type="ARBA" id="ARBA00022536"/>
    </source>
</evidence>
<dbReference type="EMBL" id="JBBCAQ010000032">
    <property type="protein sequence ID" value="KAK7584224.1"/>
    <property type="molecule type" value="Genomic_DNA"/>
</dbReference>
<gene>
    <name evidence="14" type="ORF">V9T40_005187</name>
</gene>
<evidence type="ECO:0000256" key="1">
    <source>
        <dbReference type="ARBA" id="ARBA00004479"/>
    </source>
</evidence>
<keyword evidence="3" id="KW-0254">Endocytosis</keyword>
<keyword evidence="10 13" id="KW-1015">Disulfide bond</keyword>
<evidence type="ECO:0000256" key="4">
    <source>
        <dbReference type="ARBA" id="ARBA00022692"/>
    </source>
</evidence>
<dbReference type="InterPro" id="IPR002172">
    <property type="entry name" value="LDrepeatLR_classA_rpt"/>
</dbReference>
<keyword evidence="2" id="KW-0245">EGF-like domain</keyword>
<evidence type="ECO:0000256" key="3">
    <source>
        <dbReference type="ARBA" id="ARBA00022583"/>
    </source>
</evidence>
<comment type="subcellular location">
    <subcellularLocation>
        <location evidence="1">Membrane</location>
        <topology evidence="1">Single-pass type I membrane protein</topology>
    </subcellularLocation>
</comment>
<dbReference type="GO" id="GO:0016020">
    <property type="term" value="C:membrane"/>
    <property type="evidence" value="ECO:0007669"/>
    <property type="project" value="UniProtKB-SubCell"/>
</dbReference>
<dbReference type="SMART" id="SM00192">
    <property type="entry name" value="LDLa"/>
    <property type="match status" value="1"/>
</dbReference>
<evidence type="ECO:0000256" key="9">
    <source>
        <dbReference type="ARBA" id="ARBA00023136"/>
    </source>
</evidence>
<organism evidence="14 15">
    <name type="scientific">Parthenolecanium corni</name>
    <dbReference type="NCBI Taxonomy" id="536013"/>
    <lineage>
        <taxon>Eukaryota</taxon>
        <taxon>Metazoa</taxon>
        <taxon>Ecdysozoa</taxon>
        <taxon>Arthropoda</taxon>
        <taxon>Hexapoda</taxon>
        <taxon>Insecta</taxon>
        <taxon>Pterygota</taxon>
        <taxon>Neoptera</taxon>
        <taxon>Paraneoptera</taxon>
        <taxon>Hemiptera</taxon>
        <taxon>Sternorrhyncha</taxon>
        <taxon>Coccoidea</taxon>
        <taxon>Coccidae</taxon>
        <taxon>Parthenolecanium</taxon>
    </lineage>
</organism>
<comment type="caution">
    <text evidence="14">The sequence shown here is derived from an EMBL/GenBank/DDBJ whole genome shotgun (WGS) entry which is preliminary data.</text>
</comment>
<keyword evidence="4" id="KW-0812">Transmembrane</keyword>
<dbReference type="SUPFAM" id="SSF57424">
    <property type="entry name" value="LDL receptor-like module"/>
    <property type="match status" value="1"/>
</dbReference>
<name>A0AAN9Y2M2_9HEMI</name>
<dbReference type="PROSITE" id="PS01209">
    <property type="entry name" value="LDLRA_1"/>
    <property type="match status" value="1"/>
</dbReference>
<feature type="disulfide bond" evidence="13">
    <location>
        <begin position="29"/>
        <end position="47"/>
    </location>
</feature>